<name>C9S9H6_VERA1</name>
<evidence type="ECO:0000313" key="9">
    <source>
        <dbReference type="Proteomes" id="UP000008698"/>
    </source>
</evidence>
<feature type="transmembrane region" description="Helical" evidence="6">
    <location>
        <begin position="365"/>
        <end position="389"/>
    </location>
</feature>
<dbReference type="KEGG" id="val:VDBG_02148"/>
<dbReference type="eggNOG" id="ENOG502SK2W">
    <property type="taxonomic scope" value="Eukaryota"/>
</dbReference>
<evidence type="ECO:0000259" key="7">
    <source>
        <dbReference type="Pfam" id="PF01490"/>
    </source>
</evidence>
<keyword evidence="4 6" id="KW-0472">Membrane</keyword>
<keyword evidence="3 6" id="KW-1133">Transmembrane helix</keyword>
<dbReference type="Pfam" id="PF01490">
    <property type="entry name" value="Aa_trans"/>
    <property type="match status" value="1"/>
</dbReference>
<dbReference type="Proteomes" id="UP000008698">
    <property type="component" value="Unassembled WGS sequence"/>
</dbReference>
<feature type="region of interest" description="Disordered" evidence="5">
    <location>
        <begin position="1"/>
        <end position="66"/>
    </location>
</feature>
<sequence length="452" mass="48824">MADHDRYNDSAYAEGRRNDLAAADGMRSQNHGIADTPRNPNAGVMGHEKAPAGSDPSLPSYNNSRDSWQAAEERKASLGVDGGQAQNIFSSGEKNYRTVGRWMAGIILITNQVGIGILSLPRCTAGIPHCVNIVDMCKVVGGKPLEILGGIAMIINICFTCTSATVTVSIALNTMSEHAISVLIVMISLGIADPQGAPIPFEKEVKVIGDPTFREGLTSCLQVAYAYAGNVGFPSLLAEMKDPSSDFLPGLVILQSFSIPLYIIVAITIYCLAGQYTTSPSLGSAPPVPAKIAYGVMLPCLLATGVVFGHTAIKFMYVTAMRWQKATDQLTSRNVRSWGSWVGCATIFWLLAFILGNSIPVFDSILSISSATLIAWWTFGISAIFWFHLNRGQMFANWRKISLFVLNVLIIVMSLFMNSAGMWAAIMGLLDVFNNEENEIRGPFTCANNALF</sequence>
<dbReference type="GeneID" id="9535994"/>
<accession>C9S9H6</accession>
<evidence type="ECO:0000256" key="4">
    <source>
        <dbReference type="ARBA" id="ARBA00023136"/>
    </source>
</evidence>
<evidence type="ECO:0000313" key="8">
    <source>
        <dbReference type="EMBL" id="EEY16039.1"/>
    </source>
</evidence>
<comment type="subcellular location">
    <subcellularLocation>
        <location evidence="1">Membrane</location>
    </subcellularLocation>
</comment>
<feature type="transmembrane region" description="Helical" evidence="6">
    <location>
        <begin position="401"/>
        <end position="426"/>
    </location>
</feature>
<dbReference type="EMBL" id="DS985215">
    <property type="protein sequence ID" value="EEY16039.1"/>
    <property type="molecule type" value="Genomic_DNA"/>
</dbReference>
<feature type="transmembrane region" description="Helical" evidence="6">
    <location>
        <begin position="292"/>
        <end position="317"/>
    </location>
</feature>
<dbReference type="AlphaFoldDB" id="C9S9H6"/>
<evidence type="ECO:0000256" key="6">
    <source>
        <dbReference type="SAM" id="Phobius"/>
    </source>
</evidence>
<keyword evidence="9" id="KW-1185">Reference proteome</keyword>
<evidence type="ECO:0000256" key="2">
    <source>
        <dbReference type="ARBA" id="ARBA00022692"/>
    </source>
</evidence>
<feature type="domain" description="Amino acid transporter transmembrane" evidence="7">
    <location>
        <begin position="222"/>
        <end position="426"/>
    </location>
</feature>
<feature type="compositionally biased region" description="Basic and acidic residues" evidence="5">
    <location>
        <begin position="1"/>
        <end position="19"/>
    </location>
</feature>
<feature type="compositionally biased region" description="Polar residues" evidence="5">
    <location>
        <begin position="57"/>
        <end position="66"/>
    </location>
</feature>
<dbReference type="RefSeq" id="XP_003007960.1">
    <property type="nucleotide sequence ID" value="XM_003007914.1"/>
</dbReference>
<keyword evidence="2 6" id="KW-0812">Transmembrane</keyword>
<protein>
    <submittedName>
        <fullName evidence="8">Amino acid transporter</fullName>
    </submittedName>
</protein>
<evidence type="ECO:0000256" key="3">
    <source>
        <dbReference type="ARBA" id="ARBA00022989"/>
    </source>
</evidence>
<dbReference type="GO" id="GO:0016020">
    <property type="term" value="C:membrane"/>
    <property type="evidence" value="ECO:0007669"/>
    <property type="project" value="UniProtKB-SubCell"/>
</dbReference>
<feature type="transmembrane region" description="Helical" evidence="6">
    <location>
        <begin position="247"/>
        <end position="272"/>
    </location>
</feature>
<evidence type="ECO:0000256" key="1">
    <source>
        <dbReference type="ARBA" id="ARBA00004370"/>
    </source>
</evidence>
<organism evidence="9">
    <name type="scientific">Verticillium alfalfae (strain VaMs.102 / ATCC MYA-4576 / FGSC 10136)</name>
    <name type="common">Verticillium wilt of alfalfa</name>
    <name type="synonym">Verticillium albo-atrum</name>
    <dbReference type="NCBI Taxonomy" id="526221"/>
    <lineage>
        <taxon>Eukaryota</taxon>
        <taxon>Fungi</taxon>
        <taxon>Dikarya</taxon>
        <taxon>Ascomycota</taxon>
        <taxon>Pezizomycotina</taxon>
        <taxon>Sordariomycetes</taxon>
        <taxon>Hypocreomycetidae</taxon>
        <taxon>Glomerellales</taxon>
        <taxon>Plectosphaerellaceae</taxon>
        <taxon>Verticillium</taxon>
    </lineage>
</organism>
<dbReference type="OMA" id="GFVSYMA"/>
<proteinExistence type="predicted"/>
<dbReference type="OrthoDB" id="294730at2759"/>
<gene>
    <name evidence="8" type="ORF">VDBG_02148</name>
</gene>
<reference evidence="9" key="1">
    <citation type="journal article" date="2011" name="PLoS Pathog.">
        <title>Comparative genomics yields insights into niche adaptation of plant vascular wilt pathogens.</title>
        <authorList>
            <person name="Klosterman S.J."/>
            <person name="Subbarao K.V."/>
            <person name="Kang S."/>
            <person name="Veronese P."/>
            <person name="Gold S.E."/>
            <person name="Thomma B.P.H.J."/>
            <person name="Chen Z."/>
            <person name="Henrissat B."/>
            <person name="Lee Y.-H."/>
            <person name="Park J."/>
            <person name="Garcia-Pedrajas M.D."/>
            <person name="Barbara D.J."/>
            <person name="Anchieta A."/>
            <person name="de Jonge R."/>
            <person name="Santhanam P."/>
            <person name="Maruthachalam K."/>
            <person name="Atallah Z."/>
            <person name="Amyotte S.G."/>
            <person name="Paz Z."/>
            <person name="Inderbitzin P."/>
            <person name="Hayes R.J."/>
            <person name="Heiman D.I."/>
            <person name="Young S."/>
            <person name="Zeng Q."/>
            <person name="Engels R."/>
            <person name="Galagan J."/>
            <person name="Cuomo C.A."/>
            <person name="Dobinson K.F."/>
            <person name="Ma L.-J."/>
        </authorList>
    </citation>
    <scope>NUCLEOTIDE SEQUENCE [LARGE SCALE GENOMIC DNA]</scope>
    <source>
        <strain evidence="9">VaMs.102 / ATCC MYA-4576 / FGSC 10136</strain>
    </source>
</reference>
<feature type="transmembrane region" description="Helical" evidence="6">
    <location>
        <begin position="338"/>
        <end position="359"/>
    </location>
</feature>
<dbReference type="HOGENOM" id="CLU_027816_3_0_1"/>
<evidence type="ECO:0000256" key="5">
    <source>
        <dbReference type="SAM" id="MobiDB-lite"/>
    </source>
</evidence>
<dbReference type="InterPro" id="IPR013057">
    <property type="entry name" value="AA_transpt_TM"/>
</dbReference>